<keyword evidence="1" id="KW-0282">Flagellum</keyword>
<evidence type="ECO:0000313" key="1">
    <source>
        <dbReference type="EMBL" id="QWM91283.1"/>
    </source>
</evidence>
<keyword evidence="2" id="KW-1185">Reference proteome</keyword>
<proteinExistence type="predicted"/>
<evidence type="ECO:0000313" key="2">
    <source>
        <dbReference type="Proteomes" id="UP000828011"/>
    </source>
</evidence>
<dbReference type="KEGG" id="vg:75687736"/>
<dbReference type="InterPro" id="IPR027417">
    <property type="entry name" value="P-loop_NTPase"/>
</dbReference>
<reference evidence="1 2" key="1">
    <citation type="submission" date="2021-04" db="EMBL/GenBank/DDBJ databases">
        <authorList>
            <person name="Shkoporov A.N."/>
            <person name="Stockdale S.R."/>
            <person name="Guerin E."/>
            <person name="Ross R.P."/>
            <person name="Hill C."/>
        </authorList>
    </citation>
    <scope>NUCLEOTIDE SEQUENCE [LARGE SCALE GENOMIC DNA]</scope>
    <source>
        <strain evidence="2">cr35_1</strain>
    </source>
</reference>
<keyword evidence="1" id="KW-0966">Cell projection</keyword>
<gene>
    <name evidence="1" type="primary">gp_77106</name>
</gene>
<sequence length="249" mass="27896">MLILPKEKNKPKVNNPRFLILFGRPKSGKTTLLSKLDNCLIVDLEGGSEFLEALSIQARTIEDLGNISRAIGEEAAKTGNKPYKYIAIDNATRLEEMCLGYAKVLYRQTPMGKSYNGDDIRTLPNGSGYMYLRMAVRKVIDMFRNLCDNFILIGHTKEKMINKEGEELSEMALDLVGKLGDIVCGEADAVGYVYRKKNETIISFEGGDNSVREARAPHLRGKKIVIAESDENNNINVHWDKIYLDECAA</sequence>
<protein>
    <submittedName>
        <fullName evidence="1">AAA domain, phage P-loop domain, flagella-related protein H</fullName>
    </submittedName>
</protein>
<dbReference type="GeneID" id="75687736"/>
<organism evidence="1 2">
    <name type="scientific">uncultured phage cr35_1</name>
    <dbReference type="NCBI Taxonomy" id="2986408"/>
    <lineage>
        <taxon>Viruses</taxon>
        <taxon>Duplodnaviria</taxon>
        <taxon>Heunggongvirae</taxon>
        <taxon>Uroviricota</taxon>
        <taxon>Caudoviricetes</taxon>
        <taxon>Crassvirales</taxon>
        <taxon>Suoliviridae</taxon>
        <taxon>Bearivirinae</taxon>
        <taxon>Afonbuvirus</taxon>
        <taxon>Afonbuvirus coli</taxon>
    </lineage>
</organism>
<keyword evidence="1" id="KW-0969">Cilium</keyword>
<name>A0AAE7S1L1_9CAUD</name>
<dbReference type="EMBL" id="MZ130499">
    <property type="protein sequence ID" value="QWM91283.1"/>
    <property type="molecule type" value="Genomic_DNA"/>
</dbReference>
<accession>A0AAE7S1L1</accession>
<dbReference type="Proteomes" id="UP000828011">
    <property type="component" value="Segment"/>
</dbReference>
<dbReference type="RefSeq" id="YP_010510223.1">
    <property type="nucleotide sequence ID" value="NC_067217.1"/>
</dbReference>
<dbReference type="Pfam" id="PF13479">
    <property type="entry name" value="AAA_24"/>
    <property type="match status" value="1"/>
</dbReference>
<dbReference type="SUPFAM" id="SSF52540">
    <property type="entry name" value="P-loop containing nucleoside triphosphate hydrolases"/>
    <property type="match status" value="1"/>
</dbReference>